<feature type="region of interest" description="Disordered" evidence="1">
    <location>
        <begin position="964"/>
        <end position="985"/>
    </location>
</feature>
<name>A0ABN9S1E1_9DINO</name>
<dbReference type="EMBL" id="CAUYUJ010008893">
    <property type="protein sequence ID" value="CAK0825336.1"/>
    <property type="molecule type" value="Genomic_DNA"/>
</dbReference>
<proteinExistence type="predicted"/>
<evidence type="ECO:0000313" key="4">
    <source>
        <dbReference type="Proteomes" id="UP001189429"/>
    </source>
</evidence>
<organism evidence="3 4">
    <name type="scientific">Prorocentrum cordatum</name>
    <dbReference type="NCBI Taxonomy" id="2364126"/>
    <lineage>
        <taxon>Eukaryota</taxon>
        <taxon>Sar</taxon>
        <taxon>Alveolata</taxon>
        <taxon>Dinophyceae</taxon>
        <taxon>Prorocentrales</taxon>
        <taxon>Prorocentraceae</taxon>
        <taxon>Prorocentrum</taxon>
    </lineage>
</organism>
<dbReference type="Proteomes" id="UP001189429">
    <property type="component" value="Unassembled WGS sequence"/>
</dbReference>
<comment type="caution">
    <text evidence="3">The sequence shown here is derived from an EMBL/GenBank/DDBJ whole genome shotgun (WGS) entry which is preliminary data.</text>
</comment>
<dbReference type="InterPro" id="IPR024445">
    <property type="entry name" value="Tnp_ISXO2-like"/>
</dbReference>
<sequence length="3154" mass="342808">MIAAATVVKNPTVHRLTFPIHSDDETGAANPAEDLPFTPVDTEAGGPMEKVAHFVDIVSDHRGDIDRDAILEHFRRKTFKDLPMPFRLKEEPPSDYTMQLFVVPRGDGGKYIIKHYIMKNKINVHSLPSMRVGQAHEVARGIHEKSGAKALQHLLVHLPGLKTMYFTFDHRDLNKQKELMDESKVDQGFDYIGEHARLIQNRGHLRWITEELNNENNIISGWKESLVKEIMRGIANEAALCQEHLVCPVTLRNVKRSFLVGALKPMVKTMGKHALMMIGEPGIGKTFVGRAVALALARRWARKIGGERVAMLNSTTEFDFLRGQPGGKSCAWVYDDGALNEQRVRAIKSFADVGDDESMIWARWGATKCVQGQPRLIVDNAFNPATLRPTSGSFPTISHKDFLDAVSATFPPGTTLANPMACLKRSHVTLNFTHTDGKVYVIHRLASEGTEPVPCFVLDESNFIAVDGRRRIGLWKEGNRQFGTDYEQDVMWEQNWLAELLEDDEVPQGAGDSGAEGVSAAAEPQPFGQLGLGDIWVSAAAAPGGGAPAAPMSPGGGVPAGPRAVSPDPFADGFKCDRNGGDRDDYEDEEDPPRGTPAQEIERLWVLHQAGAISLREFNALKKSAINAGFDAVKKLAPTKKEEISVKRQRAPRASIKQDPEGPCRAAGSTDGAVKREVFEAKPVGKETIQGLSPGSGGAEVGRRSRGVTALGADRAAAAMDLKKFRNDISGNAFSCASSFLHHVRYSEFPIKKEAEGEKKYHDCLALRAILVFADHAALQCYQKCPECRGEAVLCRERRDESWRFAWTCNSWKGIKCWSEAVGAAGVLSSLRVNSYFPFLHFVLLMTKDYRMKNIYEEMEGAYGVNQKAVDSWKKTYQSALQRYVEEVDGTKVGDIAEVVAVDETAMCRDDSKISKPICFKPKPRTIGSHKRNPLLKKVEPGRTQWKTVKKMHLKKATAKTCMKTSAKKTGQKKRTRYYKQKAGTQDDKRKSRWLWAAVGCGSKSTGKKSHKLGNKRISMGLLPTAADAPDGKPRGTKSLTPVLRERVAKGGAVVADKWRAAEAAAKKANLKVKDTVNHNKGFRNPVTGVHANDVESEFARLKLFLRSKFGYVRSSNSTDVARKGEVLLLSVAEYVFYTNVGRDMASIMSAFRHAGGLPRGTQRGAAVFPPDGPAMAPGCDAAAAAAPPGQDAAPAGALAAQLGSTGRARLAGLTVCGLVGILATARVARQAWWLFCDQGATKAQMASLTAQMQQLTLSGAMGMPGGGSPGGGPPDGATHGWADVGAPPPGIPQVPGVTMAGPATGPVGPPVGLAAQAPAGAASLDALGAWAGLAAPSAPEAGAAAAAGGPPGAPQRRPPELDNKVRQQVQHRFWSNIHTLDSSGQLLPEVERLLSGFGYVGEQTVTAPRHEELGAALDRLASEAALTAGAGIWQASPSQGLAAAAGGSEETRWGSSLPADLQRAAPEIYRAMRGEGSTSARDWIAQRYQGSRTSPVWVDLWTLATSVDFRLRDCGSDLEIMQVLAKGDMMEIGLRRLAAYVYEQRSGDRAGAQHALGIAPLGGSADVAPARMVASATMHSKIEHQRRERVEAEARHRRNNDKGGAARVPGVRDDLHPSLQQVISAQPGQEAFFPIALVDRPTQMTSRSSRLRHRFKRELTLWALANEFVQGINSMDTGSCKDLTRPRRKESLSENMRGLRGQVHRVALREAKRLAEARRDCGFTDAPAVLGLARVEEVGDGKPTRLSTHEALRAEDIDEPQVVQSADMLEALEPEEARYYSDEGLVVAPSELRSRVIFEELQEVKAIAGFSAVGKKTSGRQRKIIMMVAANYVPAAFGESNAFSFVEVPSWMWGWPRVPPVRASAVWWRLAPSQRDSLEPESWVYPRWRRLVMGSSHSVHILMSINAWAHSGVAGWIPETRVFVVMHVFAGARRGQDVQHFVAAMMADLELKVLMISVDLAEDSRRDLGRVDTLELLWSLVAEGLAGVILGGPPCSTWSRARFRPGGPRPLRRRGKCAWGLPRERLRPSEVERLDEGNRLMVNHLALCGGVGDRGGAWALERPDDPGEDPHPSIFDTEILKGLESRTGARHISFDQCMMGGPSQKPTRVTGAVRLAATEALRCDGAHTHELSYGKVNGNFRTTKLAAYPPRLCRWIAEGIVATLSEMAQTCGGPTGHVRDGVKCQRITCYSGPLDLGAFHFLSETSSRGRGAVLGARGTSFYLHIDDGLFAADGGSQQSGEKKVNKLVHQVADALEDVCFVVKDRRDHGMVDRIVGYEVEASPARVRAPNRKAALMYEALLLLTSRGWVHLDHLASVIGVWIWAALLARRWLSAPRHLFQFARQGGPRWRRWWPSARREAVARRRGIMGLYADLGAPLLPMALASDAEGAQDFDAGGYGIVVAAANSKTVEELWSAGACPGVAVAKPGQLQKVLERGPETLQPFLPVSSVERGWIDGGASWIPVESGRWKVPDHIVLGEGRAALKVLARLALLPEAHRSKVLSLEDNVAFAGAAAKARSAAGPANYFLRRRCALSSATEIRMHLSWVETERMPADGLSRMRGCGQDLEGRNALVPRVPETLLTYRKRAAEFYQWCVAEGAHPWSPDEWGDTIMEYKASVDLLKSHFTSLLAAIEFKFPRLKGGLCRCHAALRGWELEHQTKHTVPMVSTAQAFVSVRLSALGEPRLAIGLMLQGKVGMRPSEMLGIVTSDLVFPEESGHGRGRGPLVAGLGIKANTKPKRPQSNAILEASSPVLVDLLRTLKAHAPPGGRMFPYALEKYRELLARIQSECNLPMGWTRAGFASEATAWGMSFEQIRETGRWKVDSSLRVYIDMVQAAHIAVGLKSAGWGPAFDWAVWYLWKLFKMSSSCSGSCSCAVLIMAVLLTTAWSPLFARSMSIASDVAEEVGGAAGRMMGAGANVSSAARIFSALTDNALSLAETAWEGIDLTNVTVNSSAGRIFFDGNEYAEDVLTTPEARAVMGLPDHWLQALAGHKHLFISDSSYISLDLWMAWFDTGHVGLARRTAAVTYNARWANPLWSLTEDATTQTIRISELLQEATQATIDKPDLTLSKSALLHAPAITPPSVPMRIWRWSKRLAAWAWPRDGNGAFRSSSAPGAEDEPFPADGAAADEGSPDTGAGEGDSHSEPAEPSA</sequence>
<dbReference type="SUPFAM" id="SSF56349">
    <property type="entry name" value="DNA breaking-rejoining enzymes"/>
    <property type="match status" value="1"/>
</dbReference>
<feature type="region of interest" description="Disordered" evidence="1">
    <location>
        <begin position="1592"/>
        <end position="1611"/>
    </location>
</feature>
<gene>
    <name evidence="3" type="ORF">PCOR1329_LOCUS25482</name>
</gene>
<keyword evidence="4" id="KW-1185">Reference proteome</keyword>
<feature type="compositionally biased region" description="Basic and acidic residues" evidence="1">
    <location>
        <begin position="3143"/>
        <end position="3154"/>
    </location>
</feature>
<protein>
    <recommendedName>
        <fullName evidence="2">ISXO2-like transposase domain-containing protein</fullName>
    </recommendedName>
</protein>
<feature type="region of interest" description="Disordered" evidence="1">
    <location>
        <begin position="3109"/>
        <end position="3154"/>
    </location>
</feature>
<evidence type="ECO:0000256" key="1">
    <source>
        <dbReference type="SAM" id="MobiDB-lite"/>
    </source>
</evidence>
<evidence type="ECO:0000259" key="2">
    <source>
        <dbReference type="SMART" id="SM01126"/>
    </source>
</evidence>
<feature type="region of interest" description="Disordered" evidence="1">
    <location>
        <begin position="643"/>
        <end position="671"/>
    </location>
</feature>
<feature type="region of interest" description="Disordered" evidence="1">
    <location>
        <begin position="1342"/>
        <end position="1364"/>
    </location>
</feature>
<dbReference type="InterPro" id="IPR011010">
    <property type="entry name" value="DNA_brk_join_enz"/>
</dbReference>
<feature type="region of interest" description="Disordered" evidence="1">
    <location>
        <begin position="543"/>
        <end position="597"/>
    </location>
</feature>
<evidence type="ECO:0000313" key="3">
    <source>
        <dbReference type="EMBL" id="CAK0825336.1"/>
    </source>
</evidence>
<feature type="compositionally biased region" description="Basic residues" evidence="1">
    <location>
        <begin position="966"/>
        <end position="980"/>
    </location>
</feature>
<accession>A0ABN9S1E1</accession>
<dbReference type="SMART" id="SM01126">
    <property type="entry name" value="DDE_Tnp_IS1595"/>
    <property type="match status" value="1"/>
</dbReference>
<feature type="compositionally biased region" description="Basic and acidic residues" evidence="1">
    <location>
        <begin position="574"/>
        <end position="583"/>
    </location>
</feature>
<feature type="domain" description="ISXO2-like transposase" evidence="2">
    <location>
        <begin position="997"/>
        <end position="1117"/>
    </location>
</feature>
<reference evidence="3" key="1">
    <citation type="submission" date="2023-10" db="EMBL/GenBank/DDBJ databases">
        <authorList>
            <person name="Chen Y."/>
            <person name="Shah S."/>
            <person name="Dougan E. K."/>
            <person name="Thang M."/>
            <person name="Chan C."/>
        </authorList>
    </citation>
    <scope>NUCLEOTIDE SEQUENCE [LARGE SCALE GENOMIC DNA]</scope>
</reference>